<evidence type="ECO:0000256" key="3">
    <source>
        <dbReference type="ARBA" id="ARBA00022777"/>
    </source>
</evidence>
<reference evidence="7 8" key="1">
    <citation type="journal article" date="2019" name="Front. Microbiol.">
        <title>Thermoanaerosceptrum fracticalcis gen. nov. sp. nov., a Novel Fumarate-Fermenting Microorganism From a Deep Fractured Carbonate Aquifer of the US Great Basin.</title>
        <authorList>
            <person name="Hamilton-Brehm S.D."/>
            <person name="Stewart L.E."/>
            <person name="Zavarin M."/>
            <person name="Caldwell M."/>
            <person name="Lawson P.A."/>
            <person name="Onstott T.C."/>
            <person name="Grzymski J."/>
            <person name="Neveux I."/>
            <person name="Lollar B.S."/>
            <person name="Russell C.E."/>
            <person name="Moser D.P."/>
        </authorList>
    </citation>
    <scope>NUCLEOTIDE SEQUENCE [LARGE SCALE GENOMIC DNA]</scope>
    <source>
        <strain evidence="7 8">DRI-13</strain>
    </source>
</reference>
<feature type="transmembrane region" description="Helical" evidence="5">
    <location>
        <begin position="40"/>
        <end position="59"/>
    </location>
</feature>
<evidence type="ECO:0000259" key="6">
    <source>
        <dbReference type="PROSITE" id="PS50109"/>
    </source>
</evidence>
<keyword evidence="5" id="KW-0812">Transmembrane</keyword>
<evidence type="ECO:0000256" key="5">
    <source>
        <dbReference type="SAM" id="Phobius"/>
    </source>
</evidence>
<feature type="domain" description="Histidine kinase" evidence="6">
    <location>
        <begin position="335"/>
        <end position="433"/>
    </location>
</feature>
<dbReference type="KEGG" id="tfr:BR63_16290"/>
<keyword evidence="5" id="KW-0472">Membrane</keyword>
<evidence type="ECO:0000256" key="2">
    <source>
        <dbReference type="ARBA" id="ARBA00012438"/>
    </source>
</evidence>
<dbReference type="InterPro" id="IPR003594">
    <property type="entry name" value="HATPase_dom"/>
</dbReference>
<keyword evidence="8" id="KW-1185">Reference proteome</keyword>
<dbReference type="EMBL" id="CP045798">
    <property type="protein sequence ID" value="QNB47690.1"/>
    <property type="molecule type" value="Genomic_DNA"/>
</dbReference>
<comment type="catalytic activity">
    <reaction evidence="1">
        <text>ATP + protein L-histidine = ADP + protein N-phospho-L-histidine.</text>
        <dbReference type="EC" id="2.7.13.3"/>
    </reaction>
</comment>
<evidence type="ECO:0000313" key="7">
    <source>
        <dbReference type="EMBL" id="QNB47690.1"/>
    </source>
</evidence>
<name>A0A7G6E6I6_THEFR</name>
<dbReference type="PROSITE" id="PS50109">
    <property type="entry name" value="HIS_KIN"/>
    <property type="match status" value="1"/>
</dbReference>
<dbReference type="PRINTS" id="PR00344">
    <property type="entry name" value="BCTRLSENSOR"/>
</dbReference>
<dbReference type="EC" id="2.7.13.3" evidence="2"/>
<dbReference type="PANTHER" id="PTHR34220:SF7">
    <property type="entry name" value="SENSOR HISTIDINE KINASE YPDA"/>
    <property type="match status" value="1"/>
</dbReference>
<dbReference type="InterPro" id="IPR029016">
    <property type="entry name" value="GAF-like_dom_sf"/>
</dbReference>
<dbReference type="Gene3D" id="3.30.565.10">
    <property type="entry name" value="Histidine kinase-like ATPase, C-terminal domain"/>
    <property type="match status" value="1"/>
</dbReference>
<dbReference type="PANTHER" id="PTHR34220">
    <property type="entry name" value="SENSOR HISTIDINE KINASE YPDA"/>
    <property type="match status" value="1"/>
</dbReference>
<dbReference type="Proteomes" id="UP000515847">
    <property type="component" value="Chromosome"/>
</dbReference>
<evidence type="ECO:0000256" key="1">
    <source>
        <dbReference type="ARBA" id="ARBA00000085"/>
    </source>
</evidence>
<feature type="transmembrane region" description="Helical" evidence="5">
    <location>
        <begin position="12"/>
        <end position="34"/>
    </location>
</feature>
<dbReference type="OrthoDB" id="9809348at2"/>
<dbReference type="Pfam" id="PF06580">
    <property type="entry name" value="His_kinase"/>
    <property type="match status" value="1"/>
</dbReference>
<dbReference type="SUPFAM" id="SSF55874">
    <property type="entry name" value="ATPase domain of HSP90 chaperone/DNA topoisomerase II/histidine kinase"/>
    <property type="match status" value="1"/>
</dbReference>
<dbReference type="SMART" id="SM00387">
    <property type="entry name" value="HATPase_c"/>
    <property type="match status" value="1"/>
</dbReference>
<accession>A0A7G6E6I6</accession>
<keyword evidence="3" id="KW-0418">Kinase</keyword>
<dbReference type="Pfam" id="PF15714">
    <property type="entry name" value="SpoVT_C"/>
    <property type="match status" value="1"/>
</dbReference>
<dbReference type="Pfam" id="PF02518">
    <property type="entry name" value="HATPase_c"/>
    <property type="match status" value="1"/>
</dbReference>
<protein>
    <recommendedName>
        <fullName evidence="2">histidine kinase</fullName>
        <ecNumber evidence="2">2.7.13.3</ecNumber>
    </recommendedName>
</protein>
<organism evidence="7 8">
    <name type="scientific">Thermanaerosceptrum fracticalcis</name>
    <dbReference type="NCBI Taxonomy" id="1712410"/>
    <lineage>
        <taxon>Bacteria</taxon>
        <taxon>Bacillati</taxon>
        <taxon>Bacillota</taxon>
        <taxon>Clostridia</taxon>
        <taxon>Eubacteriales</taxon>
        <taxon>Peptococcaceae</taxon>
        <taxon>Thermanaerosceptrum</taxon>
    </lineage>
</organism>
<dbReference type="AlphaFoldDB" id="A0A7G6E6I6"/>
<evidence type="ECO:0000313" key="8">
    <source>
        <dbReference type="Proteomes" id="UP000515847"/>
    </source>
</evidence>
<dbReference type="InterPro" id="IPR004358">
    <property type="entry name" value="Sig_transdc_His_kin-like_C"/>
</dbReference>
<dbReference type="InterPro" id="IPR036890">
    <property type="entry name" value="HATPase_C_sf"/>
</dbReference>
<keyword evidence="5" id="KW-1133">Transmembrane helix</keyword>
<proteinExistence type="predicted"/>
<dbReference type="GO" id="GO:0000155">
    <property type="term" value="F:phosphorelay sensor kinase activity"/>
    <property type="evidence" value="ECO:0007669"/>
    <property type="project" value="InterPro"/>
</dbReference>
<keyword evidence="4" id="KW-0902">Two-component regulatory system</keyword>
<dbReference type="InterPro" id="IPR010559">
    <property type="entry name" value="Sig_transdc_His_kin_internal"/>
</dbReference>
<dbReference type="Gene3D" id="3.30.450.40">
    <property type="match status" value="1"/>
</dbReference>
<dbReference type="SUPFAM" id="SSF55781">
    <property type="entry name" value="GAF domain-like"/>
    <property type="match status" value="1"/>
</dbReference>
<sequence length="441" mass="49617">MIKNKFGYNKQKLRLIFFIFTVQTAIWLIFLILFPTVWPILSAACLLSIAGSIIIIRFYPLRQAVDSRIDDKAFTPTLLIANETLPYLRRGLNEETARKIAEIIQKISDVSAVAITDREKVLAFLGTGCENHPVGRPIVTRATFEVILTGQLKVVQNNSEFNCLVNNCNCPLESAVIAPLICKGQVVGTLKLYQTRQGHIPNYVVKLAAGIAQLLGMQMELAELDRQSRLLTEAQLDALQAQINPHFLFNTLNTINMFIRTKPETARKLLIRLASFFRYSLNREGRFITLKEELKYIQNYIVLEKARFGKKLRVSRNIDKSLLEYSIPVLTVQPLVENAIRHGITPKEGRGTVQISACLQGDEIEISVVDDGIGIHPEIMPKIFQPGFGSGCGVGLSNVHERLKILFGEEHGLHVESEFGNGTKVWFRVPFSSVMIREEIT</sequence>
<evidence type="ECO:0000256" key="4">
    <source>
        <dbReference type="ARBA" id="ARBA00023012"/>
    </source>
</evidence>
<keyword evidence="3" id="KW-0808">Transferase</keyword>
<dbReference type="InterPro" id="IPR050640">
    <property type="entry name" value="Bact_2-comp_sensor_kinase"/>
</dbReference>
<dbReference type="InterPro" id="IPR005467">
    <property type="entry name" value="His_kinase_dom"/>
</dbReference>
<dbReference type="GO" id="GO:0016020">
    <property type="term" value="C:membrane"/>
    <property type="evidence" value="ECO:0007669"/>
    <property type="project" value="InterPro"/>
</dbReference>
<gene>
    <name evidence="7" type="ORF">BR63_16290</name>
</gene>